<reference evidence="3 4" key="1">
    <citation type="submission" date="2019-06" db="EMBL/GenBank/DDBJ databases">
        <title>Draft genomes of female and male turbot (Scophthalmus maximus).</title>
        <authorList>
            <person name="Xu H."/>
            <person name="Xu X.-W."/>
            <person name="Shao C."/>
            <person name="Chen S."/>
        </authorList>
    </citation>
    <scope>NUCLEOTIDE SEQUENCE [LARGE SCALE GENOMIC DNA]</scope>
    <source>
        <strain evidence="3">Ysfricsl-2016a</strain>
        <tissue evidence="3">Blood</tissue>
    </source>
</reference>
<accession>A0A6A4RQ53</accession>
<name>A0A6A4RQ53_SCOMX</name>
<dbReference type="EMBL" id="VEVO01000021">
    <property type="protein sequence ID" value="KAF0024103.1"/>
    <property type="molecule type" value="Genomic_DNA"/>
</dbReference>
<proteinExistence type="predicted"/>
<evidence type="ECO:0008006" key="5">
    <source>
        <dbReference type="Google" id="ProtNLM"/>
    </source>
</evidence>
<dbReference type="Proteomes" id="UP000438429">
    <property type="component" value="Unassembled WGS sequence"/>
</dbReference>
<dbReference type="AlphaFoldDB" id="A0A6A4RQ53"/>
<protein>
    <recommendedName>
        <fullName evidence="5">Secreted protein</fullName>
    </recommendedName>
</protein>
<evidence type="ECO:0000256" key="2">
    <source>
        <dbReference type="SAM" id="SignalP"/>
    </source>
</evidence>
<feature type="region of interest" description="Disordered" evidence="1">
    <location>
        <begin position="179"/>
        <end position="208"/>
    </location>
</feature>
<feature type="compositionally biased region" description="Acidic residues" evidence="1">
    <location>
        <begin position="191"/>
        <end position="201"/>
    </location>
</feature>
<keyword evidence="2" id="KW-0732">Signal</keyword>
<feature type="signal peptide" evidence="2">
    <location>
        <begin position="1"/>
        <end position="24"/>
    </location>
</feature>
<evidence type="ECO:0000313" key="3">
    <source>
        <dbReference type="EMBL" id="KAF0024103.1"/>
    </source>
</evidence>
<sequence length="208" mass="23127">MELQMELHVYLLLTCCVCLHRVDCSLPHFTPATPQLQVSVTLTEQLARPVAVTLPHVLRSSHQVKVLVNTVDVPMRNEASRLPGLCRRLKRRRITVLVKTHVTTETSLTSNDVSDVIQQGRQRRDRQTDRQTGRNLSNFIFCFSLSVTWRSSVGGGGVRGGVRRTRPVRCVVVHEAPGVRTSSSTVSEPINDGDGDNDDITTDFSVSN</sequence>
<evidence type="ECO:0000256" key="1">
    <source>
        <dbReference type="SAM" id="MobiDB-lite"/>
    </source>
</evidence>
<feature type="chain" id="PRO_5025469031" description="Secreted protein" evidence="2">
    <location>
        <begin position="25"/>
        <end position="208"/>
    </location>
</feature>
<evidence type="ECO:0000313" key="4">
    <source>
        <dbReference type="Proteomes" id="UP000438429"/>
    </source>
</evidence>
<comment type="caution">
    <text evidence="3">The sequence shown here is derived from an EMBL/GenBank/DDBJ whole genome shotgun (WGS) entry which is preliminary data.</text>
</comment>
<gene>
    <name evidence="3" type="ORF">F2P81_022905</name>
</gene>
<organism evidence="3 4">
    <name type="scientific">Scophthalmus maximus</name>
    <name type="common">Turbot</name>
    <name type="synonym">Psetta maxima</name>
    <dbReference type="NCBI Taxonomy" id="52904"/>
    <lineage>
        <taxon>Eukaryota</taxon>
        <taxon>Metazoa</taxon>
        <taxon>Chordata</taxon>
        <taxon>Craniata</taxon>
        <taxon>Vertebrata</taxon>
        <taxon>Euteleostomi</taxon>
        <taxon>Actinopterygii</taxon>
        <taxon>Neopterygii</taxon>
        <taxon>Teleostei</taxon>
        <taxon>Neoteleostei</taxon>
        <taxon>Acanthomorphata</taxon>
        <taxon>Carangaria</taxon>
        <taxon>Pleuronectiformes</taxon>
        <taxon>Pleuronectoidei</taxon>
        <taxon>Scophthalmidae</taxon>
        <taxon>Scophthalmus</taxon>
    </lineage>
</organism>